<sequence>MARELRTLTNFLNTNIFKPKLVNCAGEMQKQENYQKHWYDKTAGPEEKQFTEGEKVYIYDNLKKEWDEGEIVKKTKWSKSYYVKNAKGKVLRRNNCYIKKKFKIKDKFINDDVMNIDKKENDDSKKDNDKDDSNENKGSGSQTLITGNNNRKQLEDCKKKEVTGCIRTRAGRQIKKPNKLYL</sequence>
<reference evidence="2 3" key="1">
    <citation type="submission" date="2019-08" db="EMBL/GenBank/DDBJ databases">
        <authorList>
            <person name="Alioto T."/>
            <person name="Alioto T."/>
            <person name="Gomez Garrido J."/>
        </authorList>
    </citation>
    <scope>NUCLEOTIDE SEQUENCE [LARGE SCALE GENOMIC DNA]</scope>
</reference>
<gene>
    <name evidence="2" type="ORF">CINCED_3A022433</name>
</gene>
<evidence type="ECO:0000256" key="1">
    <source>
        <dbReference type="SAM" id="MobiDB-lite"/>
    </source>
</evidence>
<feature type="region of interest" description="Disordered" evidence="1">
    <location>
        <begin position="118"/>
        <end position="152"/>
    </location>
</feature>
<evidence type="ECO:0000313" key="3">
    <source>
        <dbReference type="Proteomes" id="UP000325440"/>
    </source>
</evidence>
<organism evidence="2 3">
    <name type="scientific">Cinara cedri</name>
    <dbReference type="NCBI Taxonomy" id="506608"/>
    <lineage>
        <taxon>Eukaryota</taxon>
        <taxon>Metazoa</taxon>
        <taxon>Ecdysozoa</taxon>
        <taxon>Arthropoda</taxon>
        <taxon>Hexapoda</taxon>
        <taxon>Insecta</taxon>
        <taxon>Pterygota</taxon>
        <taxon>Neoptera</taxon>
        <taxon>Paraneoptera</taxon>
        <taxon>Hemiptera</taxon>
        <taxon>Sternorrhyncha</taxon>
        <taxon>Aphidomorpha</taxon>
        <taxon>Aphidoidea</taxon>
        <taxon>Aphididae</taxon>
        <taxon>Lachninae</taxon>
        <taxon>Cinara</taxon>
    </lineage>
</organism>
<dbReference type="OrthoDB" id="2286242at2759"/>
<protein>
    <submittedName>
        <fullName evidence="2">Uncharacterized protein</fullName>
    </submittedName>
</protein>
<dbReference type="Proteomes" id="UP000325440">
    <property type="component" value="Unassembled WGS sequence"/>
</dbReference>
<accession>A0A5E4N124</accession>
<dbReference type="AlphaFoldDB" id="A0A5E4N124"/>
<feature type="compositionally biased region" description="Basic and acidic residues" evidence="1">
    <location>
        <begin position="118"/>
        <end position="135"/>
    </location>
</feature>
<dbReference type="EMBL" id="CABPRJ010001443">
    <property type="protein sequence ID" value="VVC37219.1"/>
    <property type="molecule type" value="Genomic_DNA"/>
</dbReference>
<name>A0A5E4N124_9HEMI</name>
<feature type="compositionally biased region" description="Polar residues" evidence="1">
    <location>
        <begin position="138"/>
        <end position="151"/>
    </location>
</feature>
<proteinExistence type="predicted"/>
<keyword evidence="3" id="KW-1185">Reference proteome</keyword>
<evidence type="ECO:0000313" key="2">
    <source>
        <dbReference type="EMBL" id="VVC37219.1"/>
    </source>
</evidence>